<proteinExistence type="predicted"/>
<feature type="region of interest" description="Disordered" evidence="1">
    <location>
        <begin position="83"/>
        <end position="102"/>
    </location>
</feature>
<comment type="caution">
    <text evidence="2">The sequence shown here is derived from an EMBL/GenBank/DDBJ whole genome shotgun (WGS) entry which is preliminary data.</text>
</comment>
<dbReference type="EMBL" id="JANPWB010000008">
    <property type="protein sequence ID" value="KAJ1167357.1"/>
    <property type="molecule type" value="Genomic_DNA"/>
</dbReference>
<feature type="region of interest" description="Disordered" evidence="1">
    <location>
        <begin position="1"/>
        <end position="75"/>
    </location>
</feature>
<reference evidence="2" key="1">
    <citation type="journal article" date="2022" name="bioRxiv">
        <title>Sequencing and chromosome-scale assembly of the giantPleurodeles waltlgenome.</title>
        <authorList>
            <person name="Brown T."/>
            <person name="Elewa A."/>
            <person name="Iarovenko S."/>
            <person name="Subramanian E."/>
            <person name="Araus A.J."/>
            <person name="Petzold A."/>
            <person name="Susuki M."/>
            <person name="Suzuki K.-i.T."/>
            <person name="Hayashi T."/>
            <person name="Toyoda A."/>
            <person name="Oliveira C."/>
            <person name="Osipova E."/>
            <person name="Leigh N.D."/>
            <person name="Simon A."/>
            <person name="Yun M.H."/>
        </authorList>
    </citation>
    <scope>NUCLEOTIDE SEQUENCE</scope>
    <source>
        <strain evidence="2">20211129_DDA</strain>
        <tissue evidence="2">Liver</tissue>
    </source>
</reference>
<keyword evidence="3" id="KW-1185">Reference proteome</keyword>
<evidence type="ECO:0000256" key="1">
    <source>
        <dbReference type="SAM" id="MobiDB-lite"/>
    </source>
</evidence>
<protein>
    <submittedName>
        <fullName evidence="2">Uncharacterized protein</fullName>
    </submittedName>
</protein>
<sequence>MARVTPPPWSRAAARPDGTQELSRSTAKRHPGAEPQHGQRAPRAEPQHGQRAPRAEPGLTQSRGITKPTVKPMYLIPASAGQAQYDSGFPNRLREGPLSPRAPLISESAALGSPDGKAPGLTCEDRLRRVRRRWPGMQLGRAQRMTLMLHSRRNRSGLRIQGEHFR</sequence>
<gene>
    <name evidence="2" type="ORF">NDU88_007749</name>
</gene>
<dbReference type="AlphaFoldDB" id="A0AAV7STU4"/>
<accession>A0AAV7STU4</accession>
<dbReference type="Proteomes" id="UP001066276">
    <property type="component" value="Chromosome 4_2"/>
</dbReference>
<organism evidence="2 3">
    <name type="scientific">Pleurodeles waltl</name>
    <name type="common">Iberian ribbed newt</name>
    <dbReference type="NCBI Taxonomy" id="8319"/>
    <lineage>
        <taxon>Eukaryota</taxon>
        <taxon>Metazoa</taxon>
        <taxon>Chordata</taxon>
        <taxon>Craniata</taxon>
        <taxon>Vertebrata</taxon>
        <taxon>Euteleostomi</taxon>
        <taxon>Amphibia</taxon>
        <taxon>Batrachia</taxon>
        <taxon>Caudata</taxon>
        <taxon>Salamandroidea</taxon>
        <taxon>Salamandridae</taxon>
        <taxon>Pleurodelinae</taxon>
        <taxon>Pleurodeles</taxon>
    </lineage>
</organism>
<evidence type="ECO:0000313" key="2">
    <source>
        <dbReference type="EMBL" id="KAJ1167357.1"/>
    </source>
</evidence>
<name>A0AAV7STU4_PLEWA</name>
<evidence type="ECO:0000313" key="3">
    <source>
        <dbReference type="Proteomes" id="UP001066276"/>
    </source>
</evidence>